<evidence type="ECO:0000313" key="4">
    <source>
        <dbReference type="EMBL" id="WAR10834.1"/>
    </source>
</evidence>
<dbReference type="Proteomes" id="UP001164746">
    <property type="component" value="Chromosome 7"/>
</dbReference>
<accession>A0ABY7EQZ2</accession>
<keyword evidence="1" id="KW-0175">Coiled coil</keyword>
<dbReference type="CDD" id="cd14361">
    <property type="entry name" value="UBA_HYPK"/>
    <property type="match status" value="1"/>
</dbReference>
<feature type="region of interest" description="Disordered" evidence="2">
    <location>
        <begin position="1"/>
        <end position="27"/>
    </location>
</feature>
<protein>
    <submittedName>
        <fullName evidence="4">HYPK-like protein</fullName>
    </submittedName>
</protein>
<feature type="domain" description="Nascent polypeptide-associated complex subunit alpha-like UBA" evidence="3">
    <location>
        <begin position="77"/>
        <end position="117"/>
    </location>
</feature>
<name>A0ABY7EQZ2_MYAAR</name>
<reference evidence="4" key="1">
    <citation type="submission" date="2022-11" db="EMBL/GenBank/DDBJ databases">
        <title>Centuries of genome instability and evolution in soft-shell clam transmissible cancer (bioRxiv).</title>
        <authorList>
            <person name="Hart S.F.M."/>
            <person name="Yonemitsu M.A."/>
            <person name="Giersch R.M."/>
            <person name="Beal B.F."/>
            <person name="Arriagada G."/>
            <person name="Davis B.W."/>
            <person name="Ostrander E.A."/>
            <person name="Goff S.P."/>
            <person name="Metzger M.J."/>
        </authorList>
    </citation>
    <scope>NUCLEOTIDE SEQUENCE</scope>
    <source>
        <strain evidence="4">MELC-2E11</strain>
        <tissue evidence="4">Siphon/mantle</tissue>
    </source>
</reference>
<dbReference type="InterPro" id="IPR038922">
    <property type="entry name" value="HYPK_UBA"/>
</dbReference>
<feature type="coiled-coil region" evidence="1">
    <location>
        <begin position="53"/>
        <end position="108"/>
    </location>
</feature>
<evidence type="ECO:0000256" key="1">
    <source>
        <dbReference type="SAM" id="Coils"/>
    </source>
</evidence>
<dbReference type="PANTHER" id="PTHR31184:SF2">
    <property type="entry name" value="HUNTINGTIN-INTERACTING PROTEIN K"/>
    <property type="match status" value="1"/>
</dbReference>
<proteinExistence type="predicted"/>
<keyword evidence="5" id="KW-1185">Reference proteome</keyword>
<evidence type="ECO:0000259" key="3">
    <source>
        <dbReference type="Pfam" id="PF19026"/>
    </source>
</evidence>
<dbReference type="InterPro" id="IPR052617">
    <property type="entry name" value="Huntingtin-int_K"/>
</dbReference>
<evidence type="ECO:0000256" key="2">
    <source>
        <dbReference type="SAM" id="MobiDB-lite"/>
    </source>
</evidence>
<dbReference type="EMBL" id="CP111018">
    <property type="protein sequence ID" value="WAR10834.1"/>
    <property type="molecule type" value="Genomic_DNA"/>
</dbReference>
<dbReference type="Gene3D" id="1.10.8.10">
    <property type="entry name" value="DNA helicase RuvA subunit, C-terminal domain"/>
    <property type="match status" value="1"/>
</dbReference>
<evidence type="ECO:0000313" key="5">
    <source>
        <dbReference type="Proteomes" id="UP001164746"/>
    </source>
</evidence>
<gene>
    <name evidence="4" type="ORF">MAR_035910</name>
</gene>
<organism evidence="4 5">
    <name type="scientific">Mya arenaria</name>
    <name type="common">Soft-shell clam</name>
    <dbReference type="NCBI Taxonomy" id="6604"/>
    <lineage>
        <taxon>Eukaryota</taxon>
        <taxon>Metazoa</taxon>
        <taxon>Spiralia</taxon>
        <taxon>Lophotrochozoa</taxon>
        <taxon>Mollusca</taxon>
        <taxon>Bivalvia</taxon>
        <taxon>Autobranchia</taxon>
        <taxon>Heteroconchia</taxon>
        <taxon>Euheterodonta</taxon>
        <taxon>Imparidentia</taxon>
        <taxon>Neoheterodontei</taxon>
        <taxon>Myida</taxon>
        <taxon>Myoidea</taxon>
        <taxon>Myidae</taxon>
        <taxon>Mya</taxon>
    </lineage>
</organism>
<dbReference type="PANTHER" id="PTHR31184">
    <property type="entry name" value="HUNTINGTIN-INTERACTING PROTEIN K FAMILY MEMBER"/>
    <property type="match status" value="1"/>
</dbReference>
<feature type="compositionally biased region" description="Acidic residues" evidence="2">
    <location>
        <begin position="1"/>
        <end position="12"/>
    </location>
</feature>
<sequence>MSAEEEITETNGDESGNKAKKPGKYDSSAADLEKVTDFVEETEIAPQDIGEAIRVANDENQKLSVAKKEMEKELSKVKITKEDVDLIVHEMEITRNLAERKLREHRGNVVEALIELTN</sequence>
<dbReference type="Pfam" id="PF19026">
    <property type="entry name" value="UBA_HYPK"/>
    <property type="match status" value="1"/>
</dbReference>
<dbReference type="InterPro" id="IPR044034">
    <property type="entry name" value="NAC-like_UBA"/>
</dbReference>